<evidence type="ECO:0000313" key="3">
    <source>
        <dbReference type="Proteomes" id="UP000070427"/>
    </source>
</evidence>
<sequence>MEVIAFVGKSGTGKSHRAHLVARQQGAELIIDDGLLIHGNRVVAGYSAKREETRVGAIRRALFQEPLHAEEVREKLKEIAAEKVLVIGTSEKMVRSICKTLELPEPAKVVYIEDVSTPREIEEARKVRMVDGKHVIPVPTLEIKKYFSGYLLDPLKIFYRRGKQEIITEKSVVRPTYSYLGRYTVADTVITQIALHAARSVEGIGVGGRAIVENHGSGVTISLELSVEYGVPIPSLMEKVQQEVKEKVEYMTALNVLRVDIKVKRLFFKKEKKER</sequence>
<dbReference type="OrthoDB" id="5429664at2"/>
<proteinExistence type="inferred from homology"/>
<dbReference type="InParanoid" id="A0A140LAW5"/>
<protein>
    <submittedName>
        <fullName evidence="2">Alkaline shock protein 23</fullName>
    </submittedName>
</protein>
<dbReference type="SUPFAM" id="SSF52540">
    <property type="entry name" value="P-loop containing nucleoside triphosphate hydrolases"/>
    <property type="match status" value="1"/>
</dbReference>
<accession>A0A140LAW5</accession>
<dbReference type="InterPro" id="IPR005531">
    <property type="entry name" value="Asp23"/>
</dbReference>
<keyword evidence="3" id="KW-1185">Reference proteome</keyword>
<dbReference type="PATRIC" id="fig|520764.3.peg.923"/>
<reference evidence="2 3" key="1">
    <citation type="submission" date="2015-12" db="EMBL/GenBank/DDBJ databases">
        <title>Draft genome sequnece of Fervidicola ferrireducens strain Y170.</title>
        <authorList>
            <person name="Patel B.K."/>
        </authorList>
    </citation>
    <scope>NUCLEOTIDE SEQUENCE [LARGE SCALE GENOMIC DNA]</scope>
    <source>
        <strain evidence="2 3">Y170</strain>
    </source>
</reference>
<dbReference type="Proteomes" id="UP000070427">
    <property type="component" value="Unassembled WGS sequence"/>
</dbReference>
<dbReference type="PANTHER" id="PTHR34297">
    <property type="entry name" value="HYPOTHETICAL CYTOSOLIC PROTEIN-RELATED"/>
    <property type="match status" value="1"/>
</dbReference>
<evidence type="ECO:0000313" key="2">
    <source>
        <dbReference type="EMBL" id="KXG77690.1"/>
    </source>
</evidence>
<dbReference type="Pfam" id="PF03780">
    <property type="entry name" value="Asp23"/>
    <property type="match status" value="1"/>
</dbReference>
<dbReference type="AlphaFoldDB" id="A0A140LAW5"/>
<gene>
    <name evidence="2" type="ORF">AN618_08880</name>
</gene>
<comment type="similarity">
    <text evidence="1">Belongs to the asp23 family.</text>
</comment>
<dbReference type="RefSeq" id="WP_066352572.1">
    <property type="nucleotide sequence ID" value="NZ_LOED01000008.1"/>
</dbReference>
<dbReference type="STRING" id="520764.AN618_08880"/>
<comment type="caution">
    <text evidence="2">The sequence shown here is derived from an EMBL/GenBank/DDBJ whole genome shotgun (WGS) entry which is preliminary data.</text>
</comment>
<name>A0A140LAW5_9FIRM</name>
<evidence type="ECO:0000256" key="1">
    <source>
        <dbReference type="ARBA" id="ARBA00005721"/>
    </source>
</evidence>
<dbReference type="InterPro" id="IPR027417">
    <property type="entry name" value="P-loop_NTPase"/>
</dbReference>
<dbReference type="EMBL" id="LOED01000008">
    <property type="protein sequence ID" value="KXG77690.1"/>
    <property type="molecule type" value="Genomic_DNA"/>
</dbReference>
<organism evidence="2 3">
    <name type="scientific">Fervidicola ferrireducens</name>
    <dbReference type="NCBI Taxonomy" id="520764"/>
    <lineage>
        <taxon>Bacteria</taxon>
        <taxon>Bacillati</taxon>
        <taxon>Bacillota</taxon>
        <taxon>Clostridia</taxon>
        <taxon>Thermosediminibacterales</taxon>
        <taxon>Thermosediminibacteraceae</taxon>
        <taxon>Fervidicola</taxon>
    </lineage>
</organism>